<dbReference type="STRING" id="1235788.C802_04006"/>
<reference evidence="2 3" key="1">
    <citation type="submission" date="2013-04" db="EMBL/GenBank/DDBJ databases">
        <title>The Genome Sequence of Bacteroides massiliensis dnLKV3.</title>
        <authorList>
            <consortium name="The Broad Institute Genomics Platform"/>
            <consortium name="The Broad Institute Genome Sequencing Center for Infectious Disease"/>
            <person name="Earl A."/>
            <person name="Xavier R."/>
            <person name="Kuhn K."/>
            <person name="Stappenbeck T."/>
            <person name="Walker B."/>
            <person name="Young S."/>
            <person name="Zeng Q."/>
            <person name="Gargeya S."/>
            <person name="Fitzgerald M."/>
            <person name="Haas B."/>
            <person name="Abouelleil A."/>
            <person name="Allen A.W."/>
            <person name="Alvarado L."/>
            <person name="Arachchi H.M."/>
            <person name="Berlin A.M."/>
            <person name="Chapman S.B."/>
            <person name="Gainer-Dewar J."/>
            <person name="Goldberg J."/>
            <person name="Griggs A."/>
            <person name="Gujja S."/>
            <person name="Hansen M."/>
            <person name="Howarth C."/>
            <person name="Imamovic A."/>
            <person name="Ireland A."/>
            <person name="Larimer J."/>
            <person name="McCowan C."/>
            <person name="Murphy C."/>
            <person name="Pearson M."/>
            <person name="Poon T.W."/>
            <person name="Priest M."/>
            <person name="Roberts A."/>
            <person name="Saif S."/>
            <person name="Shea T."/>
            <person name="Sisk P."/>
            <person name="Sykes S."/>
            <person name="Wortman J."/>
            <person name="Nusbaum C."/>
            <person name="Birren B."/>
        </authorList>
    </citation>
    <scope>NUCLEOTIDE SEQUENCE [LARGE SCALE GENOMIC DNA]</scope>
    <source>
        <strain evidence="3">dnLKV3</strain>
    </source>
</reference>
<keyword evidence="1" id="KW-0472">Membrane</keyword>
<dbReference type="HOGENOM" id="CLU_2858404_0_0_10"/>
<keyword evidence="1" id="KW-1133">Transmembrane helix</keyword>
<organism evidence="2 3">
    <name type="scientific">Phocaeicola sartorii</name>
    <dbReference type="NCBI Taxonomy" id="671267"/>
    <lineage>
        <taxon>Bacteria</taxon>
        <taxon>Pseudomonadati</taxon>
        <taxon>Bacteroidota</taxon>
        <taxon>Bacteroidia</taxon>
        <taxon>Bacteroidales</taxon>
        <taxon>Bacteroidaceae</taxon>
        <taxon>Phocaeicola</taxon>
    </lineage>
</organism>
<gene>
    <name evidence="2" type="ORF">C802_04006</name>
</gene>
<dbReference type="EMBL" id="ASSP01000024">
    <property type="protein sequence ID" value="EOS09258.1"/>
    <property type="molecule type" value="Genomic_DNA"/>
</dbReference>
<dbReference type="AlphaFoldDB" id="R9HZ11"/>
<keyword evidence="1" id="KW-0812">Transmembrane</keyword>
<evidence type="ECO:0000256" key="1">
    <source>
        <dbReference type="SAM" id="Phobius"/>
    </source>
</evidence>
<accession>R9HZ11</accession>
<evidence type="ECO:0000313" key="3">
    <source>
        <dbReference type="Proteomes" id="UP000014200"/>
    </source>
</evidence>
<proteinExistence type="predicted"/>
<feature type="transmembrane region" description="Helical" evidence="1">
    <location>
        <begin position="40"/>
        <end position="57"/>
    </location>
</feature>
<evidence type="ECO:0000313" key="2">
    <source>
        <dbReference type="EMBL" id="EOS09258.1"/>
    </source>
</evidence>
<name>R9HZ11_9BACT</name>
<keyword evidence="3" id="KW-1185">Reference proteome</keyword>
<sequence>MCYKMKKGNAEKRIKLLPLVIGVVITYCLLWYVIPQNKGGGVAALWVAAILLFFYSTEIHHRKK</sequence>
<protein>
    <submittedName>
        <fullName evidence="2">Uncharacterized protein</fullName>
    </submittedName>
</protein>
<comment type="caution">
    <text evidence="2">The sequence shown here is derived from an EMBL/GenBank/DDBJ whole genome shotgun (WGS) entry which is preliminary data.</text>
</comment>
<dbReference type="Proteomes" id="UP000014200">
    <property type="component" value="Unassembled WGS sequence"/>
</dbReference>
<feature type="transmembrane region" description="Helical" evidence="1">
    <location>
        <begin position="16"/>
        <end position="34"/>
    </location>
</feature>